<dbReference type="EMBL" id="JARKNE010000012">
    <property type="protein sequence ID" value="KAK5775412.1"/>
    <property type="molecule type" value="Genomic_DNA"/>
</dbReference>
<evidence type="ECO:0000313" key="3">
    <source>
        <dbReference type="Proteomes" id="UP001358586"/>
    </source>
</evidence>
<dbReference type="PANTHER" id="PTHR33710:SF64">
    <property type="entry name" value="ENDONUCLEASE_EXONUCLEASE_PHOSPHATASE DOMAIN-CONTAINING PROTEIN"/>
    <property type="match status" value="1"/>
</dbReference>
<keyword evidence="3" id="KW-1185">Reference proteome</keyword>
<evidence type="ECO:0000259" key="1">
    <source>
        <dbReference type="Pfam" id="PF03372"/>
    </source>
</evidence>
<dbReference type="SUPFAM" id="SSF56219">
    <property type="entry name" value="DNase I-like"/>
    <property type="match status" value="1"/>
</dbReference>
<sequence>MVVSSEGKSGGLALMLREEVKVTMQNYFKYHIHSLVSLDDGEVFRFTRFYGQANPNLRKESRDMLRRVKSMVKDGQIVGGDFNAILNNTEKDGGRKKPRSSMDEFYDILDELSLVDVKTCNGWFTWTNNREGPDLIKERLDRFLI</sequence>
<organism evidence="2 3">
    <name type="scientific">Gossypium arboreum</name>
    <name type="common">Tree cotton</name>
    <name type="synonym">Gossypium nanking</name>
    <dbReference type="NCBI Taxonomy" id="29729"/>
    <lineage>
        <taxon>Eukaryota</taxon>
        <taxon>Viridiplantae</taxon>
        <taxon>Streptophyta</taxon>
        <taxon>Embryophyta</taxon>
        <taxon>Tracheophyta</taxon>
        <taxon>Spermatophyta</taxon>
        <taxon>Magnoliopsida</taxon>
        <taxon>eudicotyledons</taxon>
        <taxon>Gunneridae</taxon>
        <taxon>Pentapetalae</taxon>
        <taxon>rosids</taxon>
        <taxon>malvids</taxon>
        <taxon>Malvales</taxon>
        <taxon>Malvaceae</taxon>
        <taxon>Malvoideae</taxon>
        <taxon>Gossypium</taxon>
    </lineage>
</organism>
<proteinExistence type="predicted"/>
<dbReference type="InterPro" id="IPR005135">
    <property type="entry name" value="Endo/exonuclease/phosphatase"/>
</dbReference>
<evidence type="ECO:0000313" key="2">
    <source>
        <dbReference type="EMBL" id="KAK5775412.1"/>
    </source>
</evidence>
<dbReference type="PANTHER" id="PTHR33710">
    <property type="entry name" value="BNAC02G09200D PROTEIN"/>
    <property type="match status" value="1"/>
</dbReference>
<dbReference type="Gene3D" id="3.60.10.10">
    <property type="entry name" value="Endonuclease/exonuclease/phosphatase"/>
    <property type="match status" value="1"/>
</dbReference>
<comment type="caution">
    <text evidence="2">The sequence shown here is derived from an EMBL/GenBank/DDBJ whole genome shotgun (WGS) entry which is preliminary data.</text>
</comment>
<dbReference type="Pfam" id="PF03372">
    <property type="entry name" value="Exo_endo_phos"/>
    <property type="match status" value="1"/>
</dbReference>
<dbReference type="InterPro" id="IPR036691">
    <property type="entry name" value="Endo/exonu/phosph_ase_sf"/>
</dbReference>
<feature type="domain" description="Endonuclease/exonuclease/phosphatase" evidence="1">
    <location>
        <begin position="7"/>
        <end position="144"/>
    </location>
</feature>
<gene>
    <name evidence="2" type="ORF">PVK06_043300</name>
</gene>
<reference evidence="2 3" key="1">
    <citation type="submission" date="2023-03" db="EMBL/GenBank/DDBJ databases">
        <title>WGS of Gossypium arboreum.</title>
        <authorList>
            <person name="Yu D."/>
        </authorList>
    </citation>
    <scope>NUCLEOTIDE SEQUENCE [LARGE SCALE GENOMIC DNA]</scope>
    <source>
        <tissue evidence="2">Leaf</tissue>
    </source>
</reference>
<dbReference type="Proteomes" id="UP001358586">
    <property type="component" value="Chromosome 12"/>
</dbReference>
<accession>A0ABR0MQ61</accession>
<protein>
    <recommendedName>
        <fullName evidence="1">Endonuclease/exonuclease/phosphatase domain-containing protein</fullName>
    </recommendedName>
</protein>
<name>A0ABR0MQ61_GOSAR</name>